<dbReference type="PROSITE" id="PS00290">
    <property type="entry name" value="IG_MHC"/>
    <property type="match status" value="1"/>
</dbReference>
<dbReference type="RefSeq" id="XP_030263565.1">
    <property type="nucleotide sequence ID" value="XM_030407705.1"/>
</dbReference>
<comment type="similarity">
    <text evidence="2">Belongs to the MHC class II family.</text>
</comment>
<dbReference type="SUPFAM" id="SSF54452">
    <property type="entry name" value="MHC antigen-recognition domain"/>
    <property type="match status" value="1"/>
</dbReference>
<dbReference type="Gene3D" id="3.10.320.10">
    <property type="entry name" value="Class II Histocompatibility Antigen, M Beta Chain, Chain B, domain 1"/>
    <property type="match status" value="1"/>
</dbReference>
<evidence type="ECO:0000313" key="17">
    <source>
        <dbReference type="Proteomes" id="UP000472265"/>
    </source>
</evidence>
<keyword evidence="11" id="KW-0491">MHC II</keyword>
<evidence type="ECO:0000256" key="7">
    <source>
        <dbReference type="ARBA" id="ARBA00023130"/>
    </source>
</evidence>
<dbReference type="SUPFAM" id="SSF48726">
    <property type="entry name" value="Immunoglobulin"/>
    <property type="match status" value="1"/>
</dbReference>
<dbReference type="InterPro" id="IPR011162">
    <property type="entry name" value="MHC_I/II-like_Ag-recog"/>
</dbReference>
<keyword evidence="9" id="KW-1015">Disulfide bond</keyword>
<feature type="domain" description="Ig-like" evidence="15">
    <location>
        <begin position="103"/>
        <end position="202"/>
    </location>
</feature>
<reference evidence="16" key="3">
    <citation type="submission" date="2025-09" db="UniProtKB">
        <authorList>
            <consortium name="Ensembl"/>
        </authorList>
    </citation>
    <scope>IDENTIFICATION</scope>
</reference>
<evidence type="ECO:0000256" key="13">
    <source>
        <dbReference type="SAM" id="Phobius"/>
    </source>
</evidence>
<evidence type="ECO:0000256" key="8">
    <source>
        <dbReference type="ARBA" id="ARBA00023136"/>
    </source>
</evidence>
<dbReference type="OMA" id="TKFWEVD"/>
<dbReference type="InterPro" id="IPR003597">
    <property type="entry name" value="Ig_C1-set"/>
</dbReference>
<dbReference type="Gene3D" id="2.60.40.10">
    <property type="entry name" value="Immunoglobulins"/>
    <property type="match status" value="1"/>
</dbReference>
<evidence type="ECO:0000256" key="2">
    <source>
        <dbReference type="ARBA" id="ARBA00007394"/>
    </source>
</evidence>
<evidence type="ECO:0000256" key="12">
    <source>
        <dbReference type="ARBA" id="ARBA00023319"/>
    </source>
</evidence>
<dbReference type="GO" id="GO:0042613">
    <property type="term" value="C:MHC class II protein complex"/>
    <property type="evidence" value="ECO:0007669"/>
    <property type="project" value="UniProtKB-KW"/>
</dbReference>
<dbReference type="Ensembl" id="ENSSAUT00010051918.1">
    <property type="protein sequence ID" value="ENSSAUP00010049345.1"/>
    <property type="gene ID" value="ENSSAUG00010020608.1"/>
</dbReference>
<keyword evidence="10" id="KW-0325">Glycoprotein</keyword>
<evidence type="ECO:0000256" key="3">
    <source>
        <dbReference type="ARBA" id="ARBA00022692"/>
    </source>
</evidence>
<dbReference type="OrthoDB" id="8925804at2759"/>
<reference evidence="16" key="2">
    <citation type="submission" date="2025-08" db="UniProtKB">
        <authorList>
            <consortium name="Ensembl"/>
        </authorList>
    </citation>
    <scope>IDENTIFICATION</scope>
</reference>
<keyword evidence="3 13" id="KW-0812">Transmembrane</keyword>
<dbReference type="InterPro" id="IPR036179">
    <property type="entry name" value="Ig-like_dom_sf"/>
</dbReference>
<dbReference type="InterPro" id="IPR001003">
    <property type="entry name" value="MHC_II_a_N"/>
</dbReference>
<keyword evidence="6 13" id="KW-1133">Transmembrane helix</keyword>
<dbReference type="InterPro" id="IPR007110">
    <property type="entry name" value="Ig-like_dom"/>
</dbReference>
<dbReference type="SMART" id="SM00407">
    <property type="entry name" value="IGc1"/>
    <property type="match status" value="1"/>
</dbReference>
<dbReference type="InterPro" id="IPR003006">
    <property type="entry name" value="Ig/MHC_CS"/>
</dbReference>
<evidence type="ECO:0000256" key="10">
    <source>
        <dbReference type="ARBA" id="ARBA00023180"/>
    </source>
</evidence>
<evidence type="ECO:0000256" key="6">
    <source>
        <dbReference type="ARBA" id="ARBA00022989"/>
    </source>
</evidence>
<keyword evidence="12" id="KW-0393">Immunoglobulin domain</keyword>
<evidence type="ECO:0000313" key="16">
    <source>
        <dbReference type="Ensembl" id="ENSSAUP00010049345.1"/>
    </source>
</evidence>
<evidence type="ECO:0000256" key="5">
    <source>
        <dbReference type="ARBA" id="ARBA00022859"/>
    </source>
</evidence>
<evidence type="ECO:0000259" key="15">
    <source>
        <dbReference type="PROSITE" id="PS50835"/>
    </source>
</evidence>
<evidence type="ECO:0000256" key="9">
    <source>
        <dbReference type="ARBA" id="ARBA00023157"/>
    </source>
</evidence>
<keyword evidence="5" id="KW-0391">Immunity</keyword>
<sequence>MYFQTLLILSAAVCIFAQRSYEFCHTYGCFESSDTQLTLTLDGNDVYYADFKKGLLVWESRLPEFLHVSWAYQYAVYYRSMCKSNLLRWKPDKSAKERPKEAPEIMIYPRDDVITDEENTLICFINHFYPPTVNIKWTKNDEEIMVEDPFYKCLPNSDGTFYVFSTMNFVPKQGDIYSCTVEHESLRMPQTKFWDVETDEISNAPDVFCGLGLALGLLGVPAGIFFFVKGNQYQNIREA</sequence>
<accession>A0A671XKJ2</accession>
<dbReference type="Proteomes" id="UP000472265">
    <property type="component" value="Chromosome 23"/>
</dbReference>
<dbReference type="PANTHER" id="PTHR19944">
    <property type="entry name" value="MHC CLASS II-RELATED"/>
    <property type="match status" value="1"/>
</dbReference>
<dbReference type="GeneTree" id="ENSGT00940000161847"/>
<evidence type="ECO:0000256" key="11">
    <source>
        <dbReference type="ARBA" id="ARBA00023182"/>
    </source>
</evidence>
<evidence type="ECO:0000256" key="14">
    <source>
        <dbReference type="SAM" id="SignalP"/>
    </source>
</evidence>
<dbReference type="GO" id="GO:0002250">
    <property type="term" value="P:adaptive immune response"/>
    <property type="evidence" value="ECO:0007669"/>
    <property type="project" value="UniProtKB-KW"/>
</dbReference>
<dbReference type="GO" id="GO:0002504">
    <property type="term" value="P:antigen processing and presentation of peptide or polysaccharide antigen via MHC class II"/>
    <property type="evidence" value="ECO:0007669"/>
    <property type="project" value="UniProtKB-KW"/>
</dbReference>
<keyword evidence="8 13" id="KW-0472">Membrane</keyword>
<dbReference type="PROSITE" id="PS50835">
    <property type="entry name" value="IG_LIKE"/>
    <property type="match status" value="1"/>
</dbReference>
<dbReference type="Pfam" id="PF00993">
    <property type="entry name" value="MHC_II_alpha"/>
    <property type="match status" value="1"/>
</dbReference>
<evidence type="ECO:0000256" key="1">
    <source>
        <dbReference type="ARBA" id="ARBA00004479"/>
    </source>
</evidence>
<gene>
    <name evidence="16" type="primary">LOC115575539</name>
</gene>
<feature type="transmembrane region" description="Helical" evidence="13">
    <location>
        <begin position="210"/>
        <end position="228"/>
    </location>
</feature>
<comment type="subcellular location">
    <subcellularLocation>
        <location evidence="1">Membrane</location>
        <topology evidence="1">Single-pass type I membrane protein</topology>
    </subcellularLocation>
</comment>
<dbReference type="InterPro" id="IPR013783">
    <property type="entry name" value="Ig-like_fold"/>
</dbReference>
<protein>
    <submittedName>
        <fullName evidence="16">H-2 class II histocompatibility antigen, A-Q alpha chain-like</fullName>
    </submittedName>
</protein>
<feature type="chain" id="PRO_5025504749" evidence="14">
    <location>
        <begin position="18"/>
        <end position="239"/>
    </location>
</feature>
<dbReference type="AlphaFoldDB" id="A0A671XKJ2"/>
<dbReference type="GeneID" id="115575539"/>
<evidence type="ECO:0000256" key="4">
    <source>
        <dbReference type="ARBA" id="ARBA00022729"/>
    </source>
</evidence>
<keyword evidence="17" id="KW-1185">Reference proteome</keyword>
<dbReference type="InterPro" id="IPR014745">
    <property type="entry name" value="MHC_II_a/b_N"/>
</dbReference>
<name>A0A671XKJ2_SPAAU</name>
<proteinExistence type="inferred from homology"/>
<organism evidence="16 17">
    <name type="scientific">Sparus aurata</name>
    <name type="common">Gilthead sea bream</name>
    <dbReference type="NCBI Taxonomy" id="8175"/>
    <lineage>
        <taxon>Eukaryota</taxon>
        <taxon>Metazoa</taxon>
        <taxon>Chordata</taxon>
        <taxon>Craniata</taxon>
        <taxon>Vertebrata</taxon>
        <taxon>Euteleostomi</taxon>
        <taxon>Actinopterygii</taxon>
        <taxon>Neopterygii</taxon>
        <taxon>Teleostei</taxon>
        <taxon>Neoteleostei</taxon>
        <taxon>Acanthomorphata</taxon>
        <taxon>Eupercaria</taxon>
        <taxon>Spariformes</taxon>
        <taxon>Sparidae</taxon>
        <taxon>Sparus</taxon>
    </lineage>
</organism>
<reference evidence="16" key="1">
    <citation type="submission" date="2021-04" db="EMBL/GenBank/DDBJ databases">
        <authorList>
            <consortium name="Wellcome Sanger Institute Data Sharing"/>
        </authorList>
    </citation>
    <scope>NUCLEOTIDE SEQUENCE [LARGE SCALE GENOMIC DNA]</scope>
</reference>
<feature type="signal peptide" evidence="14">
    <location>
        <begin position="1"/>
        <end position="17"/>
    </location>
</feature>
<dbReference type="PANTHER" id="PTHR19944:SF86">
    <property type="entry name" value="HLA CLASS II HISTOCOMPATIBILITY ANTIGEN, DR ALPHA CHAIN"/>
    <property type="match status" value="1"/>
</dbReference>
<keyword evidence="7" id="KW-1064">Adaptive immunity</keyword>
<dbReference type="InterPro" id="IPR050160">
    <property type="entry name" value="MHC/Immunoglobulin"/>
</dbReference>
<dbReference type="Pfam" id="PF07654">
    <property type="entry name" value="C1-set"/>
    <property type="match status" value="1"/>
</dbReference>
<keyword evidence="4 14" id="KW-0732">Signal</keyword>
<dbReference type="InParanoid" id="A0A671XKJ2"/>